<reference evidence="2" key="1">
    <citation type="journal article" date="2021" name="Microorganisms">
        <title>Acidisoma silvae sp. nov. and Acidisomacellulosilytica sp. nov., Two Acidophilic Bacteria Isolated from Decaying Wood, Hydrolyzing Cellulose and Producing Poly-3-hydroxybutyrate.</title>
        <authorList>
            <person name="Mieszkin S."/>
            <person name="Pouder E."/>
            <person name="Uroz S."/>
            <person name="Simon-Colin C."/>
            <person name="Alain K."/>
        </authorList>
    </citation>
    <scope>NUCLEOTIDE SEQUENCE</scope>
    <source>
        <strain evidence="2">HW T2.11</strain>
    </source>
</reference>
<dbReference type="AlphaFoldDB" id="A0A963YT17"/>
<sequence length="473" mass="48947">MSYSNANGVTYAVGLPYFPPLSLVTFTNVTITGSWEDNVYPIPTTNVITTSENISGLLAALSTFAIVPTVVDTVTFTIGLANTFHVGGELDFSSVVGALGNVFDIDGGDVKNSGLVTALGTVTANIGNGGTFDVGATGLSLLTGVSVNFENTGGTTTGGTFIVNGSGGGIAILTAQSITGFVNASDKIEFEGLTTPVTSYTVSASVLGQQTVTLYGGGADGTGEIASFTVGTLAAPSTLHVGTTSINPGSGNPDTGSLVFSANAGGITVGADVTGDSILCFLDGTMIRTLDGEQAIETFEIGDLVVTSSGKVEEIRWIGISTNSAKGRDPLNVLPIRIRAGALGDNLPLRDLLVSPDHALLIDGVLVQAGALVNDLSITREYDVPETFTYYHIELSSHELILAEGVPAETFVDNVSRMAFDNWAEHEALYGDAPIEEMDLPRAQSARQVKPLTQHRLMARAEALFGVPMKIAA</sequence>
<dbReference type="Gene3D" id="2.170.16.10">
    <property type="entry name" value="Hedgehog/Intein (Hint) domain"/>
    <property type="match status" value="1"/>
</dbReference>
<reference evidence="2" key="2">
    <citation type="submission" date="2021-01" db="EMBL/GenBank/DDBJ databases">
        <authorList>
            <person name="Mieszkin S."/>
            <person name="Pouder E."/>
            <person name="Alain K."/>
        </authorList>
    </citation>
    <scope>NUCLEOTIDE SEQUENCE</scope>
    <source>
        <strain evidence="2">HW T2.11</strain>
    </source>
</reference>
<accession>A0A963YT17</accession>
<dbReference type="EMBL" id="JAESVB010000004">
    <property type="protein sequence ID" value="MCB8875828.1"/>
    <property type="molecule type" value="Genomic_DNA"/>
</dbReference>
<dbReference type="InterPro" id="IPR028992">
    <property type="entry name" value="Hedgehog/Intein_dom"/>
</dbReference>
<evidence type="ECO:0000313" key="2">
    <source>
        <dbReference type="EMBL" id="MCB8875828.1"/>
    </source>
</evidence>
<protein>
    <submittedName>
        <fullName evidence="2">Hint domain-containing protein</fullName>
    </submittedName>
</protein>
<keyword evidence="3" id="KW-1185">Reference proteome</keyword>
<evidence type="ECO:0000259" key="1">
    <source>
        <dbReference type="Pfam" id="PF13403"/>
    </source>
</evidence>
<comment type="caution">
    <text evidence="2">The sequence shown here is derived from an EMBL/GenBank/DDBJ whole genome shotgun (WGS) entry which is preliminary data.</text>
</comment>
<organism evidence="2 3">
    <name type="scientific">Acidisoma silvae</name>
    <dbReference type="NCBI Taxonomy" id="2802396"/>
    <lineage>
        <taxon>Bacteria</taxon>
        <taxon>Pseudomonadati</taxon>
        <taxon>Pseudomonadota</taxon>
        <taxon>Alphaproteobacteria</taxon>
        <taxon>Acetobacterales</taxon>
        <taxon>Acidocellaceae</taxon>
        <taxon>Acidisoma</taxon>
    </lineage>
</organism>
<dbReference type="Pfam" id="PF13403">
    <property type="entry name" value="Hint_2"/>
    <property type="match status" value="1"/>
</dbReference>
<dbReference type="InterPro" id="IPR036844">
    <property type="entry name" value="Hint_dom_sf"/>
</dbReference>
<dbReference type="SUPFAM" id="SSF51294">
    <property type="entry name" value="Hedgehog/intein (Hint) domain"/>
    <property type="match status" value="1"/>
</dbReference>
<dbReference type="RefSeq" id="WP_227321475.1">
    <property type="nucleotide sequence ID" value="NZ_JAESVB010000004.1"/>
</dbReference>
<evidence type="ECO:0000313" key="3">
    <source>
        <dbReference type="Proteomes" id="UP000708298"/>
    </source>
</evidence>
<name>A0A963YT17_9PROT</name>
<gene>
    <name evidence="2" type="ORF">ASILVAE211_11610</name>
</gene>
<dbReference type="Proteomes" id="UP000708298">
    <property type="component" value="Unassembled WGS sequence"/>
</dbReference>
<proteinExistence type="predicted"/>
<feature type="domain" description="Hedgehog/Intein (Hint)" evidence="1">
    <location>
        <begin position="280"/>
        <end position="413"/>
    </location>
</feature>